<sequence>MYLDNSDLGSSIEAEEEAPTAMVPCQQSLAILSTEHDNGMARFVEEGSIRMPTLEHHEEYLKRLALLELLYTLHCLGSMGEYLELFAPALKEDIIGTIITFLHSKNPAVICHTMTLTSHFLVHKKFSFSLVEAGGVELLFTVFRRTKALAKWDFWIAVCPLIERIVGINAENMLAAAFTLLSSPNDRARQNAVMFFSLTLGFKVILDYFEKQNGLYTILNIIRVGNHPKSSAQRQLAQDGCLCLRQHVRMHMTLVTHRLRRKHAQLNHPSNRGSNAVPVLTAATVASRIPARVPKITWSKAVDLDDKTHEHNMVFYEKYRFSAISGNTNNSWSAVTGPGGGMWPPAAK</sequence>
<proteinExistence type="predicted"/>
<reference evidence="1 2" key="1">
    <citation type="journal article" date="2022" name="bioRxiv">
        <title>The genome of the oomycete Peronosclerospora sorghi, a cosmopolitan pathogen of maize and sorghum, is inflated with dispersed pseudogenes.</title>
        <authorList>
            <person name="Fletcher K."/>
            <person name="Martin F."/>
            <person name="Isakeit T."/>
            <person name="Cavanaugh K."/>
            <person name="Magill C."/>
            <person name="Michelmore R."/>
        </authorList>
    </citation>
    <scope>NUCLEOTIDE SEQUENCE [LARGE SCALE GENOMIC DNA]</scope>
    <source>
        <strain evidence="1">P6</strain>
    </source>
</reference>
<name>A0ACC0WWT1_9STRA</name>
<gene>
    <name evidence="1" type="ORF">PsorP6_000359</name>
</gene>
<evidence type="ECO:0000313" key="2">
    <source>
        <dbReference type="Proteomes" id="UP001163321"/>
    </source>
</evidence>
<organism evidence="1 2">
    <name type="scientific">Peronosclerospora sorghi</name>
    <dbReference type="NCBI Taxonomy" id="230839"/>
    <lineage>
        <taxon>Eukaryota</taxon>
        <taxon>Sar</taxon>
        <taxon>Stramenopiles</taxon>
        <taxon>Oomycota</taxon>
        <taxon>Peronosporomycetes</taxon>
        <taxon>Peronosporales</taxon>
        <taxon>Peronosporaceae</taxon>
        <taxon>Peronosclerospora</taxon>
    </lineage>
</organism>
<comment type="caution">
    <text evidence="1">The sequence shown here is derived from an EMBL/GenBank/DDBJ whole genome shotgun (WGS) entry which is preliminary data.</text>
</comment>
<dbReference type="EMBL" id="CM047580">
    <property type="protein sequence ID" value="KAI9923145.1"/>
    <property type="molecule type" value="Genomic_DNA"/>
</dbReference>
<evidence type="ECO:0000313" key="1">
    <source>
        <dbReference type="EMBL" id="KAI9923145.1"/>
    </source>
</evidence>
<dbReference type="Proteomes" id="UP001163321">
    <property type="component" value="Chromosome 1"/>
</dbReference>
<keyword evidence="2" id="KW-1185">Reference proteome</keyword>
<accession>A0ACC0WWT1</accession>
<protein>
    <submittedName>
        <fullName evidence="1">Uncharacterized protein</fullName>
    </submittedName>
</protein>